<feature type="signal peptide" evidence="18">
    <location>
        <begin position="1"/>
        <end position="36"/>
    </location>
</feature>
<comment type="catalytic activity">
    <reaction evidence="13 15">
        <text>4 Fe(II)-[cytochrome c] + O2 + 8 H(+)(in) = 4 Fe(III)-[cytochrome c] + 2 H2O + 4 H(+)(out)</text>
        <dbReference type="Rhea" id="RHEA:11436"/>
        <dbReference type="Rhea" id="RHEA-COMP:10350"/>
        <dbReference type="Rhea" id="RHEA-COMP:14399"/>
        <dbReference type="ChEBI" id="CHEBI:15377"/>
        <dbReference type="ChEBI" id="CHEBI:15378"/>
        <dbReference type="ChEBI" id="CHEBI:15379"/>
        <dbReference type="ChEBI" id="CHEBI:29033"/>
        <dbReference type="ChEBI" id="CHEBI:29034"/>
        <dbReference type="EC" id="7.1.1.9"/>
    </reaction>
</comment>
<dbReference type="AlphaFoldDB" id="A0AAC9K8V2"/>
<evidence type="ECO:0000256" key="3">
    <source>
        <dbReference type="ARBA" id="ARBA00022448"/>
    </source>
</evidence>
<dbReference type="GO" id="GO:0005507">
    <property type="term" value="F:copper ion binding"/>
    <property type="evidence" value="ECO:0007669"/>
    <property type="project" value="InterPro"/>
</dbReference>
<evidence type="ECO:0000256" key="18">
    <source>
        <dbReference type="SAM" id="SignalP"/>
    </source>
</evidence>
<evidence type="ECO:0000259" key="19">
    <source>
        <dbReference type="PROSITE" id="PS50857"/>
    </source>
</evidence>
<dbReference type="InterPro" id="IPR034210">
    <property type="entry name" value="CcO_II_C"/>
</dbReference>
<dbReference type="PROSITE" id="PS50857">
    <property type="entry name" value="COX2_CUA"/>
    <property type="match status" value="1"/>
</dbReference>
<dbReference type="InterPro" id="IPR045187">
    <property type="entry name" value="CcO_II"/>
</dbReference>
<dbReference type="EMBL" id="CP018191">
    <property type="protein sequence ID" value="APH55585.1"/>
    <property type="molecule type" value="Genomic_DNA"/>
</dbReference>
<comment type="subcellular location">
    <subcellularLocation>
        <location evidence="14">Cell membrane</location>
        <topology evidence="14">Multi-pass membrane protein</topology>
    </subcellularLocation>
    <subcellularLocation>
        <location evidence="1">Membrane</location>
        <topology evidence="1">Multi-pass membrane protein</topology>
    </subcellularLocation>
</comment>
<dbReference type="Pfam" id="PF02790">
    <property type="entry name" value="COX2_TM"/>
    <property type="match status" value="1"/>
</dbReference>
<dbReference type="GO" id="GO:0016491">
    <property type="term" value="F:oxidoreductase activity"/>
    <property type="evidence" value="ECO:0007669"/>
    <property type="project" value="UniProtKB-KW"/>
</dbReference>
<feature type="transmembrane region" description="Helical" evidence="17">
    <location>
        <begin position="70"/>
        <end position="91"/>
    </location>
</feature>
<keyword evidence="9 17" id="KW-1133">Transmembrane helix</keyword>
<evidence type="ECO:0000256" key="11">
    <source>
        <dbReference type="ARBA" id="ARBA00023136"/>
    </source>
</evidence>
<dbReference type="Pfam" id="PF00116">
    <property type="entry name" value="COX2"/>
    <property type="match status" value="1"/>
</dbReference>
<dbReference type="NCBIfam" id="TIGR02866">
    <property type="entry name" value="CoxB"/>
    <property type="match status" value="1"/>
</dbReference>
<keyword evidence="4 14" id="KW-0679">Respiratory chain</keyword>
<reference evidence="22" key="1">
    <citation type="submission" date="2016-11" db="EMBL/GenBank/DDBJ databases">
        <title>Comparative genomic and phenotypic analysis of Granulibacter bethesdensis clinical isolates from patients with chronic granulomatous disease.</title>
        <authorList>
            <person name="Zarember K.A."/>
            <person name="Porcella S.F."/>
            <person name="Chu J."/>
            <person name="Ding L."/>
            <person name="Dahlstrom E."/>
            <person name="Barbian K."/>
            <person name="Martens C."/>
            <person name="Sykora L."/>
            <person name="Kramer S."/>
            <person name="Pettinato A.M."/>
            <person name="Hong H."/>
            <person name="Wald G."/>
            <person name="Berg L.J."/>
            <person name="Rogge L.S."/>
            <person name="Greenberg D.E."/>
            <person name="Falcone E.L."/>
            <person name="Neves J.F."/>
            <person name="Simoes M.J."/>
            <person name="Casal M."/>
            <person name="Rodriguez-Lopez F.C."/>
            <person name="Zelazny A."/>
            <person name="Gallin J.I."/>
            <person name="Holland S.M."/>
        </authorList>
    </citation>
    <scope>NUCLEOTIDE SEQUENCE [LARGE SCALE GENOMIC DNA]</scope>
    <source>
        <strain evidence="22">NIH9.1</strain>
    </source>
</reference>
<dbReference type="SUPFAM" id="SSF81464">
    <property type="entry name" value="Cytochrome c oxidase subunit II-like, transmembrane region"/>
    <property type="match status" value="1"/>
</dbReference>
<dbReference type="GO" id="GO:0004129">
    <property type="term" value="F:cytochrome-c oxidase activity"/>
    <property type="evidence" value="ECO:0007669"/>
    <property type="project" value="UniProtKB-EC"/>
</dbReference>
<keyword evidence="8 14" id="KW-0249">Electron transport</keyword>
<dbReference type="GO" id="GO:0042773">
    <property type="term" value="P:ATP synthesis coupled electron transport"/>
    <property type="evidence" value="ECO:0007669"/>
    <property type="project" value="TreeGrafter"/>
</dbReference>
<keyword evidence="3 14" id="KW-0813">Transport</keyword>
<keyword evidence="11 17" id="KW-0472">Membrane</keyword>
<dbReference type="GO" id="GO:0005886">
    <property type="term" value="C:plasma membrane"/>
    <property type="evidence" value="ECO:0007669"/>
    <property type="project" value="UniProtKB-SubCell"/>
</dbReference>
<dbReference type="PRINTS" id="PR01166">
    <property type="entry name" value="CYCOXIDASEII"/>
</dbReference>
<comment type="similarity">
    <text evidence="2 14">Belongs to the cytochrome c oxidase subunit 2 family.</text>
</comment>
<name>A0AAC9K8V2_9PROT</name>
<evidence type="ECO:0000256" key="1">
    <source>
        <dbReference type="ARBA" id="ARBA00004141"/>
    </source>
</evidence>
<evidence type="ECO:0000256" key="6">
    <source>
        <dbReference type="ARBA" id="ARBA00022723"/>
    </source>
</evidence>
<feature type="chain" id="PRO_5042038464" description="Cytochrome c oxidase subunit 2" evidence="18">
    <location>
        <begin position="37"/>
        <end position="300"/>
    </location>
</feature>
<keyword evidence="6 15" id="KW-0479">Metal-binding</keyword>
<keyword evidence="21" id="KW-0560">Oxidoreductase</keyword>
<keyword evidence="7" id="KW-1278">Translocase</keyword>
<evidence type="ECO:0000256" key="5">
    <source>
        <dbReference type="ARBA" id="ARBA00022692"/>
    </source>
</evidence>
<evidence type="ECO:0000256" key="7">
    <source>
        <dbReference type="ARBA" id="ARBA00022967"/>
    </source>
</evidence>
<evidence type="ECO:0000313" key="21">
    <source>
        <dbReference type="EMBL" id="APH55585.1"/>
    </source>
</evidence>
<accession>A0AAC9K8V2</accession>
<dbReference type="PROSITE" id="PS00078">
    <property type="entry name" value="COX2"/>
    <property type="match status" value="1"/>
</dbReference>
<evidence type="ECO:0000256" key="17">
    <source>
        <dbReference type="SAM" id="Phobius"/>
    </source>
</evidence>
<organism evidence="21 22">
    <name type="scientific">Granulibacter bethesdensis</name>
    <dbReference type="NCBI Taxonomy" id="364410"/>
    <lineage>
        <taxon>Bacteria</taxon>
        <taxon>Pseudomonadati</taxon>
        <taxon>Pseudomonadota</taxon>
        <taxon>Alphaproteobacteria</taxon>
        <taxon>Acetobacterales</taxon>
        <taxon>Acetobacteraceae</taxon>
        <taxon>Granulibacter</taxon>
    </lineage>
</organism>
<dbReference type="Gene3D" id="1.10.287.90">
    <property type="match status" value="1"/>
</dbReference>
<evidence type="ECO:0000256" key="14">
    <source>
        <dbReference type="RuleBase" id="RU000456"/>
    </source>
</evidence>
<feature type="transmembrane region" description="Helical" evidence="17">
    <location>
        <begin position="112"/>
        <end position="134"/>
    </location>
</feature>
<evidence type="ECO:0000256" key="13">
    <source>
        <dbReference type="ARBA" id="ARBA00047816"/>
    </source>
</evidence>
<keyword evidence="18" id="KW-0732">Signal</keyword>
<evidence type="ECO:0000256" key="15">
    <source>
        <dbReference type="RuleBase" id="RU004024"/>
    </source>
</evidence>
<dbReference type="InterPro" id="IPR001505">
    <property type="entry name" value="Copper_CuA"/>
</dbReference>
<protein>
    <recommendedName>
        <fullName evidence="15">Cytochrome c oxidase subunit 2</fullName>
        <ecNumber evidence="15">7.1.1.9</ecNumber>
    </recommendedName>
</protein>
<dbReference type="InterPro" id="IPR036257">
    <property type="entry name" value="Cyt_c_oxidase_su2_TM_sf"/>
</dbReference>
<proteinExistence type="inferred from homology"/>
<feature type="domain" description="Cytochrome oxidase subunit II transmembrane region profile" evidence="20">
    <location>
        <begin position="45"/>
        <end position="140"/>
    </location>
</feature>
<evidence type="ECO:0000259" key="20">
    <source>
        <dbReference type="PROSITE" id="PS50999"/>
    </source>
</evidence>
<evidence type="ECO:0000256" key="8">
    <source>
        <dbReference type="ARBA" id="ARBA00022982"/>
    </source>
</evidence>
<evidence type="ECO:0000256" key="9">
    <source>
        <dbReference type="ARBA" id="ARBA00022989"/>
    </source>
</evidence>
<gene>
    <name evidence="21" type="ORF">GbCGDNIH9_2259</name>
</gene>
<dbReference type="InterPro" id="IPR011759">
    <property type="entry name" value="Cyt_c_oxidase_su2_TM_dom"/>
</dbReference>
<sequence length="300" mass="33466">MVSFLRRVAANSFLRKSLAASVLVALAQIMASSAHAQSGETGLGVPKPWEIGMQTAYGPLKERIDSLHDLIMVIITAIVLFVAALLGWCAYRFSAKRNPVPSRTSHHTWLEIAWTLIPALILAVIAIPSFRLVYYEDRTHNPDVTLKVTAHQWYWEYGYPDNGIDSIESRVIQDEDLKPGQIRLLSVDNQVVVPYGKNVRVLVTSADVIHSFFIPSLGVQRYAIPGRTIETWFRADKPGVYYGECNQICGAFHSQMPIAVKAVSPEEFQKWAESQKTKKTSLNNTPAGQTIPRQFAEGGR</sequence>
<dbReference type="Proteomes" id="UP000182373">
    <property type="component" value="Chromosome"/>
</dbReference>
<dbReference type="RefSeq" id="WP_072573855.1">
    <property type="nucleotide sequence ID" value="NZ_CP018191.1"/>
</dbReference>
<evidence type="ECO:0000256" key="10">
    <source>
        <dbReference type="ARBA" id="ARBA00023008"/>
    </source>
</evidence>
<comment type="cofactor">
    <cofactor evidence="15">
        <name>Cu cation</name>
        <dbReference type="ChEBI" id="CHEBI:23378"/>
    </cofactor>
    <text evidence="15">Binds a copper A center.</text>
</comment>
<feature type="domain" description="Cytochrome oxidase subunit II copper A binding" evidence="19">
    <location>
        <begin position="141"/>
        <end position="274"/>
    </location>
</feature>
<evidence type="ECO:0000256" key="16">
    <source>
        <dbReference type="SAM" id="MobiDB-lite"/>
    </source>
</evidence>
<dbReference type="PANTHER" id="PTHR22888:SF9">
    <property type="entry name" value="CYTOCHROME C OXIDASE SUBUNIT 2"/>
    <property type="match status" value="1"/>
</dbReference>
<dbReference type="InterPro" id="IPR008972">
    <property type="entry name" value="Cupredoxin"/>
</dbReference>
<dbReference type="CDD" id="cd13912">
    <property type="entry name" value="CcO_II_C"/>
    <property type="match status" value="1"/>
</dbReference>
<evidence type="ECO:0000256" key="2">
    <source>
        <dbReference type="ARBA" id="ARBA00007866"/>
    </source>
</evidence>
<dbReference type="PANTHER" id="PTHR22888">
    <property type="entry name" value="CYTOCHROME C OXIDASE, SUBUNIT II"/>
    <property type="match status" value="1"/>
</dbReference>
<dbReference type="SUPFAM" id="SSF49503">
    <property type="entry name" value="Cupredoxins"/>
    <property type="match status" value="1"/>
</dbReference>
<dbReference type="InterPro" id="IPR002429">
    <property type="entry name" value="CcO_II-like_C"/>
</dbReference>
<feature type="compositionally biased region" description="Polar residues" evidence="16">
    <location>
        <begin position="280"/>
        <end position="292"/>
    </location>
</feature>
<dbReference type="InterPro" id="IPR014222">
    <property type="entry name" value="Cyt_c_oxidase_su2"/>
</dbReference>
<comment type="function">
    <text evidence="12 15">Subunits I and II form the functional core of the enzyme complex. Electrons originating in cytochrome c are transferred via heme a and Cu(A) to the binuclear center formed by heme a3 and Cu(B).</text>
</comment>
<dbReference type="EC" id="7.1.1.9" evidence="15"/>
<evidence type="ECO:0000256" key="4">
    <source>
        <dbReference type="ARBA" id="ARBA00022660"/>
    </source>
</evidence>
<evidence type="ECO:0000313" key="22">
    <source>
        <dbReference type="Proteomes" id="UP000182373"/>
    </source>
</evidence>
<dbReference type="PROSITE" id="PS50999">
    <property type="entry name" value="COX2_TM"/>
    <property type="match status" value="1"/>
</dbReference>
<evidence type="ECO:0000256" key="12">
    <source>
        <dbReference type="ARBA" id="ARBA00024688"/>
    </source>
</evidence>
<feature type="region of interest" description="Disordered" evidence="16">
    <location>
        <begin position="274"/>
        <end position="300"/>
    </location>
</feature>
<dbReference type="Gene3D" id="2.60.40.420">
    <property type="entry name" value="Cupredoxins - blue copper proteins"/>
    <property type="match status" value="1"/>
</dbReference>
<keyword evidence="10 15" id="KW-0186">Copper</keyword>
<keyword evidence="5 14" id="KW-0812">Transmembrane</keyword>